<proteinExistence type="predicted"/>
<dbReference type="RefSeq" id="WP_270082619.1">
    <property type="nucleotide sequence ID" value="NZ_CP115300.1"/>
</dbReference>
<keyword evidence="2" id="KW-1133">Transmembrane helix</keyword>
<evidence type="ECO:0000256" key="2">
    <source>
        <dbReference type="SAM" id="Phobius"/>
    </source>
</evidence>
<dbReference type="EMBL" id="CP115300">
    <property type="protein sequence ID" value="WBO64987.1"/>
    <property type="molecule type" value="Genomic_DNA"/>
</dbReference>
<feature type="region of interest" description="Disordered" evidence="1">
    <location>
        <begin position="203"/>
        <end position="284"/>
    </location>
</feature>
<feature type="compositionally biased region" description="Low complexity" evidence="1">
    <location>
        <begin position="116"/>
        <end position="129"/>
    </location>
</feature>
<protein>
    <submittedName>
        <fullName evidence="3">Uncharacterized protein</fullName>
    </submittedName>
</protein>
<organism evidence="3 4">
    <name type="scientific">Streptomyces camelliae</name>
    <dbReference type="NCBI Taxonomy" id="3004093"/>
    <lineage>
        <taxon>Bacteria</taxon>
        <taxon>Bacillati</taxon>
        <taxon>Actinomycetota</taxon>
        <taxon>Actinomycetes</taxon>
        <taxon>Kitasatosporales</taxon>
        <taxon>Streptomycetaceae</taxon>
        <taxon>Streptomyces</taxon>
    </lineage>
</organism>
<accession>A0ABY7P3K6</accession>
<feature type="transmembrane region" description="Helical" evidence="2">
    <location>
        <begin position="88"/>
        <end position="110"/>
    </location>
</feature>
<dbReference type="Proteomes" id="UP001212326">
    <property type="component" value="Chromosome"/>
</dbReference>
<feature type="region of interest" description="Disordered" evidence="1">
    <location>
        <begin position="57"/>
        <end position="80"/>
    </location>
</feature>
<keyword evidence="2" id="KW-0472">Membrane</keyword>
<feature type="region of interest" description="Disordered" evidence="1">
    <location>
        <begin position="116"/>
        <end position="157"/>
    </location>
</feature>
<keyword evidence="4" id="KW-1185">Reference proteome</keyword>
<sequence>MSEGPSGGGFPGRRREPDGALSDPRYARDAAALETALAAAIRAADVDPRAEQRAVAAFRAARDTGAHRARTRRRDDWRRREERRARRPLRMTLGVVFASLTLGGVAVAAIGSVASSSHGTGHGSAHPSAVAPGRPGDTASSASSGGLPPTDRPATAQDTEAHCRAYEHVRGRGKALGAKAWQELVTEAGGEAKVAAYCTEQLSRATAAPTKSADADKSGDTGKSSEGTAAGAGNGSSGASGSSGGTGKSGGSSGSGSGASGSSGGTGKSGGSGGAGGQGGGKHR</sequence>
<name>A0ABY7P3K6_9ACTN</name>
<evidence type="ECO:0000256" key="1">
    <source>
        <dbReference type="SAM" id="MobiDB-lite"/>
    </source>
</evidence>
<evidence type="ECO:0000313" key="3">
    <source>
        <dbReference type="EMBL" id="WBO64987.1"/>
    </source>
</evidence>
<feature type="region of interest" description="Disordered" evidence="1">
    <location>
        <begin position="1"/>
        <end position="26"/>
    </location>
</feature>
<feature type="compositionally biased region" description="Gly residues" evidence="1">
    <location>
        <begin position="230"/>
        <end position="284"/>
    </location>
</feature>
<gene>
    <name evidence="3" type="ORF">O1G22_20195</name>
</gene>
<feature type="compositionally biased region" description="Gly residues" evidence="1">
    <location>
        <begin position="1"/>
        <end position="11"/>
    </location>
</feature>
<reference evidence="3 4" key="1">
    <citation type="submission" date="2022-12" db="EMBL/GenBank/DDBJ databases">
        <authorList>
            <person name="Mo P."/>
        </authorList>
    </citation>
    <scope>NUCLEOTIDE SEQUENCE [LARGE SCALE GENOMIC DNA]</scope>
    <source>
        <strain evidence="3 4">HUAS 2-6</strain>
    </source>
</reference>
<evidence type="ECO:0000313" key="4">
    <source>
        <dbReference type="Proteomes" id="UP001212326"/>
    </source>
</evidence>
<keyword evidence="2" id="KW-0812">Transmembrane</keyword>